<feature type="transmembrane region" description="Helical" evidence="7">
    <location>
        <begin position="331"/>
        <end position="349"/>
    </location>
</feature>
<feature type="transmembrane region" description="Helical" evidence="7">
    <location>
        <begin position="179"/>
        <end position="198"/>
    </location>
</feature>
<evidence type="ECO:0000256" key="4">
    <source>
        <dbReference type="ARBA" id="ARBA00022989"/>
    </source>
</evidence>
<evidence type="ECO:0000256" key="6">
    <source>
        <dbReference type="SAM" id="MobiDB-lite"/>
    </source>
</evidence>
<keyword evidence="4 7" id="KW-1133">Transmembrane helix</keyword>
<proteinExistence type="predicted"/>
<keyword evidence="5 7" id="KW-0472">Membrane</keyword>
<feature type="region of interest" description="Disordered" evidence="6">
    <location>
        <begin position="1"/>
        <end position="20"/>
    </location>
</feature>
<keyword evidence="9" id="KW-1185">Reference proteome</keyword>
<organism evidence="8 9">
    <name type="scientific">Amphibalanus amphitrite</name>
    <name type="common">Striped barnacle</name>
    <name type="synonym">Balanus amphitrite</name>
    <dbReference type="NCBI Taxonomy" id="1232801"/>
    <lineage>
        <taxon>Eukaryota</taxon>
        <taxon>Metazoa</taxon>
        <taxon>Ecdysozoa</taxon>
        <taxon>Arthropoda</taxon>
        <taxon>Crustacea</taxon>
        <taxon>Multicrustacea</taxon>
        <taxon>Cirripedia</taxon>
        <taxon>Thoracica</taxon>
        <taxon>Thoracicalcarea</taxon>
        <taxon>Balanomorpha</taxon>
        <taxon>Balanoidea</taxon>
        <taxon>Balanidae</taxon>
        <taxon>Amphibalaninae</taxon>
        <taxon>Amphibalanus</taxon>
    </lineage>
</organism>
<feature type="transmembrane region" description="Helical" evidence="7">
    <location>
        <begin position="264"/>
        <end position="287"/>
    </location>
</feature>
<evidence type="ECO:0000313" key="8">
    <source>
        <dbReference type="EMBL" id="KAF0302809.1"/>
    </source>
</evidence>
<comment type="caution">
    <text evidence="8">The sequence shown here is derived from an EMBL/GenBank/DDBJ whole genome shotgun (WGS) entry which is preliminary data.</text>
</comment>
<reference evidence="8 9" key="1">
    <citation type="submission" date="2019-07" db="EMBL/GenBank/DDBJ databases">
        <title>Draft genome assembly of a fouling barnacle, Amphibalanus amphitrite (Darwin, 1854): The first reference genome for Thecostraca.</title>
        <authorList>
            <person name="Kim W."/>
        </authorList>
    </citation>
    <scope>NUCLEOTIDE SEQUENCE [LARGE SCALE GENOMIC DNA]</scope>
    <source>
        <strain evidence="8">SNU_AA5</strain>
        <tissue evidence="8">Soma without cirri and trophi</tissue>
    </source>
</reference>
<evidence type="ECO:0000256" key="3">
    <source>
        <dbReference type="ARBA" id="ARBA00022692"/>
    </source>
</evidence>
<dbReference type="EMBL" id="VIIS01001008">
    <property type="protein sequence ID" value="KAF0302809.1"/>
    <property type="molecule type" value="Genomic_DNA"/>
</dbReference>
<evidence type="ECO:0000256" key="2">
    <source>
        <dbReference type="ARBA" id="ARBA00022475"/>
    </source>
</evidence>
<dbReference type="InterPro" id="IPR013604">
    <property type="entry name" value="7TM_chemorcpt"/>
</dbReference>
<feature type="transmembrane region" description="Helical" evidence="7">
    <location>
        <begin position="148"/>
        <end position="173"/>
    </location>
</feature>
<protein>
    <recommendedName>
        <fullName evidence="10">Gustatory receptor</fullName>
    </recommendedName>
</protein>
<evidence type="ECO:0000256" key="1">
    <source>
        <dbReference type="ARBA" id="ARBA00004651"/>
    </source>
</evidence>
<evidence type="ECO:0000256" key="5">
    <source>
        <dbReference type="ARBA" id="ARBA00023136"/>
    </source>
</evidence>
<dbReference type="AlphaFoldDB" id="A0A6A4WC96"/>
<dbReference type="Pfam" id="PF08395">
    <property type="entry name" value="7tm_7"/>
    <property type="match status" value="1"/>
</dbReference>
<comment type="subcellular location">
    <subcellularLocation>
        <location evidence="1">Cell membrane</location>
        <topology evidence="1">Multi-pass membrane protein</topology>
    </subcellularLocation>
</comment>
<dbReference type="GO" id="GO:0050909">
    <property type="term" value="P:sensory perception of taste"/>
    <property type="evidence" value="ECO:0007669"/>
    <property type="project" value="InterPro"/>
</dbReference>
<keyword evidence="3 7" id="KW-0812">Transmembrane</keyword>
<sequence>MEPADGPVSVSGGIQSPHPQPLLRHSAASRAFLRLLRVCALIGGTSRGERLYSAFVFILITAGVAFNVSFAVWRGGLMLREMGFVEAAAKSGGMFGMTDALMWVPSVACLCGGRRRYGALLLTLERRLGPLVGRSGYRPPAQHLRREVNWLLAIAAALILFSAAVSVAIMLTLHNEPAFFSSLSTIEVAILVSLFFVYSSSFHLTPLKFVFAGVHVSSGLRFINEELRADIDHSSQLTPVAIDHLLALHDDLSKAFTSLTTGMYYELLVCMLYGTISSIYMWLLLVLTAPSGVVSQYALMITQYVVGAETVGRDLDTFGDLGLFRLQRSTVLSISATILTYIIVLVQFYDAPVIQALCQAINGTAHPPN</sequence>
<gene>
    <name evidence="8" type="ORF">FJT64_025141</name>
</gene>
<dbReference type="GO" id="GO:0005886">
    <property type="term" value="C:plasma membrane"/>
    <property type="evidence" value="ECO:0007669"/>
    <property type="project" value="UniProtKB-SubCell"/>
</dbReference>
<dbReference type="Proteomes" id="UP000440578">
    <property type="component" value="Unassembled WGS sequence"/>
</dbReference>
<keyword evidence="2" id="KW-1003">Cell membrane</keyword>
<name>A0A6A4WC96_AMPAM</name>
<evidence type="ECO:0000313" key="9">
    <source>
        <dbReference type="Proteomes" id="UP000440578"/>
    </source>
</evidence>
<evidence type="ECO:0008006" key="10">
    <source>
        <dbReference type="Google" id="ProtNLM"/>
    </source>
</evidence>
<feature type="transmembrane region" description="Helical" evidence="7">
    <location>
        <begin position="51"/>
        <end position="73"/>
    </location>
</feature>
<accession>A0A6A4WC96</accession>
<evidence type="ECO:0000256" key="7">
    <source>
        <dbReference type="SAM" id="Phobius"/>
    </source>
</evidence>